<evidence type="ECO:0000313" key="3">
    <source>
        <dbReference type="EMBL" id="TKA81152.1"/>
    </source>
</evidence>
<feature type="region of interest" description="Disordered" evidence="2">
    <location>
        <begin position="495"/>
        <end position="515"/>
    </location>
</feature>
<accession>A0A4U0XTQ2</accession>
<name>A0A4U0XTQ2_9PEZI</name>
<feature type="compositionally biased region" description="Basic and acidic residues" evidence="2">
    <location>
        <begin position="300"/>
        <end position="323"/>
    </location>
</feature>
<gene>
    <name evidence="3" type="ORF">B0A49_02001</name>
</gene>
<feature type="coiled-coil region" evidence="1">
    <location>
        <begin position="36"/>
        <end position="84"/>
    </location>
</feature>
<sequence>MRKILNDAGGTAWSIGKVYKKASHWYDEVAWKTLVASDHERDANEAEEARDIAERRLSATKDELESVKKIADDLRQELTQERTETVAKDTEVHTLKTQLDYLRRATEKQLTDLKDANATKTSDAWRDATRECDDKWHTMMDGTLVAYSAEKSALQQRIDALDRTNDTLQAQVDAMTTGHGEVSAIIEKRLEDLESLNQELSLSRDDYAAKAADLKEKHRRTKERLNDMRKDKAAVATALKKAETELETLTEEKMQVVAELAQAQAQLVALQTEYDLMATQAQDRTADLERDLRAAKDALEDQEQHADRLHQENTRLKQQKGDDLAASEKSAEEARKRVQELEDRLATTEQSLDAAGATTGDYDAKLNAAETERQSLAAKLSAAGSEHTALLAAKTDVEPKLEQAILELAASEGTVEERDESLRAEEEKSSDLLATKSVLDRANHDLKNQCARAEQSLRDLKNGETALGAEKTKLLSALEAEREAARNAALKAAQDAEVTKNANEEAERQSKLQLSEQGKKLADQEKTLADQGTKLADQKKKLSELRKNYVAHLRRSRRLGRAIISAFMPLLRGIATKDTDKIYRNMELLLDLPKLQSTGHLIFRKNKGFLSAVDPKKYEFHADTDGIGLLLIRLCCTAGVSSELLATLEYVVDVLPIQHAGDVDKMFMTLYLAVDNSKNMPAEMDMETKTKTLLVSIRCLEFFVRIGLPNVGYMLNLRDKTATAMAQAGITNGLLSTMLGWLKQAFMDPSRLQGLPTLLSHLPVIGSYDGRFMFADTDTTIVFVDPEKSLVTRYNKAELSSLAGVDFIDRLGIRFSSGRRVPGGTSEIQGDFWTPRDATCNRFIAAHLREIRCELVGL</sequence>
<feature type="compositionally biased region" description="Basic and acidic residues" evidence="2">
    <location>
        <begin position="329"/>
        <end position="346"/>
    </location>
</feature>
<keyword evidence="4" id="KW-1185">Reference proteome</keyword>
<evidence type="ECO:0000256" key="1">
    <source>
        <dbReference type="SAM" id="Coils"/>
    </source>
</evidence>
<comment type="caution">
    <text evidence="3">The sequence shown here is derived from an EMBL/GenBank/DDBJ whole genome shotgun (WGS) entry which is preliminary data.</text>
</comment>
<feature type="compositionally biased region" description="Basic and acidic residues" evidence="2">
    <location>
        <begin position="420"/>
        <end position="430"/>
    </location>
</feature>
<feature type="region of interest" description="Disordered" evidence="2">
    <location>
        <begin position="300"/>
        <end position="356"/>
    </location>
</feature>
<reference evidence="3 4" key="1">
    <citation type="submission" date="2017-03" db="EMBL/GenBank/DDBJ databases">
        <title>Genomes of endolithic fungi from Antarctica.</title>
        <authorList>
            <person name="Coleine C."/>
            <person name="Masonjones S."/>
            <person name="Stajich J.E."/>
        </authorList>
    </citation>
    <scope>NUCLEOTIDE SEQUENCE [LARGE SCALE GENOMIC DNA]</scope>
    <source>
        <strain evidence="3 4">CCFEE 5187</strain>
    </source>
</reference>
<evidence type="ECO:0000256" key="2">
    <source>
        <dbReference type="SAM" id="MobiDB-lite"/>
    </source>
</evidence>
<proteinExistence type="predicted"/>
<dbReference type="STRING" id="331657.A0A4U0XTQ2"/>
<evidence type="ECO:0000313" key="4">
    <source>
        <dbReference type="Proteomes" id="UP000308768"/>
    </source>
</evidence>
<dbReference type="AlphaFoldDB" id="A0A4U0XTQ2"/>
<keyword evidence="1" id="KW-0175">Coiled coil</keyword>
<feature type="region of interest" description="Disordered" evidence="2">
    <location>
        <begin position="412"/>
        <end position="436"/>
    </location>
</feature>
<organism evidence="3 4">
    <name type="scientific">Cryomyces minteri</name>
    <dbReference type="NCBI Taxonomy" id="331657"/>
    <lineage>
        <taxon>Eukaryota</taxon>
        <taxon>Fungi</taxon>
        <taxon>Dikarya</taxon>
        <taxon>Ascomycota</taxon>
        <taxon>Pezizomycotina</taxon>
        <taxon>Dothideomycetes</taxon>
        <taxon>Dothideomycetes incertae sedis</taxon>
        <taxon>Cryomyces</taxon>
    </lineage>
</organism>
<protein>
    <submittedName>
        <fullName evidence="3">Uncharacterized protein</fullName>
    </submittedName>
</protein>
<dbReference type="EMBL" id="NAJN01000033">
    <property type="protein sequence ID" value="TKA81152.1"/>
    <property type="molecule type" value="Genomic_DNA"/>
</dbReference>
<dbReference type="Proteomes" id="UP000308768">
    <property type="component" value="Unassembled WGS sequence"/>
</dbReference>